<dbReference type="InterPro" id="IPR000626">
    <property type="entry name" value="Ubiquitin-like_dom"/>
</dbReference>
<feature type="compositionally biased region" description="Basic and acidic residues" evidence="1">
    <location>
        <begin position="216"/>
        <end position="232"/>
    </location>
</feature>
<dbReference type="GeneID" id="28899339"/>
<dbReference type="SUPFAM" id="SSF54236">
    <property type="entry name" value="Ubiquitin-like"/>
    <property type="match status" value="1"/>
</dbReference>
<feature type="region of interest" description="Disordered" evidence="1">
    <location>
        <begin position="1"/>
        <end position="35"/>
    </location>
</feature>
<dbReference type="PANTHER" id="PTHR10562">
    <property type="entry name" value="SMALL UBIQUITIN-RELATED MODIFIER"/>
    <property type="match status" value="1"/>
</dbReference>
<sequence>MSGNPAGEDQPKTAPPKRSLFNKPSWAAPRNTGENVDFFRRANFAYNDIVAEEEEELKRKIAQRAKEQAAQDKANVASKDGKRRRISNQDEDNDENTTAGNEERAKHDTSAPSDKSISPITQDSRPLPESYDSSKEPLHTRSSNSVLGARESRPERASRNIISLDEDDDEPIRPINPPSIEDDDDDLAIVRPPPRQIEADQEQLSDEEFPELARKAREKERARLEQLERRSESQATPEPRSQSITRPASTQVESASPPAPDPVVQILITSPIPHTTPLIATRKLSQRLKDVRLAWCERQGFDPDTATLVFLTWREKRIFDVTTCKSLGFGLNNEGNVVLKGENNAFGGEFGRIHMEAVTEEIFKEQKKNKAAGYGDQANAEDELEEQFVPEQPAIETIKIVLKSKEFDELKLKVKPTTQMSRLINAFRHTNNIPQETGVHLVFDGDRLEPDMEVQETEISDMDYIDVFLK</sequence>
<dbReference type="InParanoid" id="A0A165IB76"/>
<feature type="compositionally biased region" description="Polar residues" evidence="1">
    <location>
        <begin position="235"/>
        <end position="254"/>
    </location>
</feature>
<accession>A0A165IB76</accession>
<name>A0A165IB76_XYLHT</name>
<evidence type="ECO:0000256" key="1">
    <source>
        <dbReference type="SAM" id="MobiDB-lite"/>
    </source>
</evidence>
<dbReference type="EMBL" id="KV407456">
    <property type="protein sequence ID" value="KZF24654.1"/>
    <property type="molecule type" value="Genomic_DNA"/>
</dbReference>
<dbReference type="AlphaFoldDB" id="A0A165IB76"/>
<feature type="region of interest" description="Disordered" evidence="1">
    <location>
        <begin position="56"/>
        <end position="191"/>
    </location>
</feature>
<dbReference type="InterPro" id="IPR022617">
    <property type="entry name" value="Rad60/SUMO-like_dom"/>
</dbReference>
<organism evidence="3 4">
    <name type="scientific">Xylona heveae (strain CBS 132557 / TC161)</name>
    <dbReference type="NCBI Taxonomy" id="1328760"/>
    <lineage>
        <taxon>Eukaryota</taxon>
        <taxon>Fungi</taxon>
        <taxon>Dikarya</taxon>
        <taxon>Ascomycota</taxon>
        <taxon>Pezizomycotina</taxon>
        <taxon>Xylonomycetes</taxon>
        <taxon>Xylonales</taxon>
        <taxon>Xylonaceae</taxon>
        <taxon>Xylona</taxon>
    </lineage>
</organism>
<proteinExistence type="predicted"/>
<feature type="domain" description="Ubiquitin-like" evidence="2">
    <location>
        <begin position="398"/>
        <end position="470"/>
    </location>
</feature>
<feature type="compositionally biased region" description="Basic and acidic residues" evidence="1">
    <location>
        <begin position="56"/>
        <end position="70"/>
    </location>
</feature>
<feature type="region of interest" description="Disordered" evidence="1">
    <location>
        <begin position="216"/>
        <end position="260"/>
    </location>
</feature>
<dbReference type="PROSITE" id="PS50053">
    <property type="entry name" value="UBIQUITIN_2"/>
    <property type="match status" value="1"/>
</dbReference>
<feature type="compositionally biased region" description="Polar residues" evidence="1">
    <location>
        <begin position="110"/>
        <end position="124"/>
    </location>
</feature>
<dbReference type="Gene3D" id="3.10.20.90">
    <property type="entry name" value="Phosphatidylinositol 3-kinase Catalytic Subunit, Chain A, domain 1"/>
    <property type="match status" value="1"/>
</dbReference>
<dbReference type="Proteomes" id="UP000076632">
    <property type="component" value="Unassembled WGS sequence"/>
</dbReference>
<dbReference type="RefSeq" id="XP_018190209.1">
    <property type="nucleotide sequence ID" value="XM_018334202.1"/>
</dbReference>
<dbReference type="Pfam" id="PF11976">
    <property type="entry name" value="Rad60-SLD"/>
    <property type="match status" value="1"/>
</dbReference>
<dbReference type="CDD" id="cd17080">
    <property type="entry name" value="Ubl_SLD2_Esc2_like"/>
    <property type="match status" value="1"/>
</dbReference>
<keyword evidence="4" id="KW-1185">Reference proteome</keyword>
<dbReference type="InterPro" id="IPR029071">
    <property type="entry name" value="Ubiquitin-like_domsf"/>
</dbReference>
<evidence type="ECO:0000313" key="4">
    <source>
        <dbReference type="Proteomes" id="UP000076632"/>
    </source>
</evidence>
<gene>
    <name evidence="3" type="ORF">L228DRAFT_259842</name>
</gene>
<protein>
    <recommendedName>
        <fullName evidence="2">Ubiquitin-like domain-containing protein</fullName>
    </recommendedName>
</protein>
<evidence type="ECO:0000259" key="2">
    <source>
        <dbReference type="PROSITE" id="PS50053"/>
    </source>
</evidence>
<dbReference type="OrthoDB" id="3365399at2759"/>
<dbReference type="OMA" id="VHMEAVT"/>
<reference evidence="3 4" key="1">
    <citation type="journal article" date="2016" name="Fungal Biol.">
        <title>The genome of Xylona heveae provides a window into fungal endophytism.</title>
        <authorList>
            <person name="Gazis R."/>
            <person name="Kuo A."/>
            <person name="Riley R."/>
            <person name="LaButti K."/>
            <person name="Lipzen A."/>
            <person name="Lin J."/>
            <person name="Amirebrahimi M."/>
            <person name="Hesse C.N."/>
            <person name="Spatafora J.W."/>
            <person name="Henrissat B."/>
            <person name="Hainaut M."/>
            <person name="Grigoriev I.V."/>
            <person name="Hibbett D.S."/>
        </authorList>
    </citation>
    <scope>NUCLEOTIDE SEQUENCE [LARGE SCALE GENOMIC DNA]</scope>
    <source>
        <strain evidence="3 4">TC161</strain>
    </source>
</reference>
<evidence type="ECO:0000313" key="3">
    <source>
        <dbReference type="EMBL" id="KZF24654.1"/>
    </source>
</evidence>